<feature type="region of interest" description="Disordered" evidence="1">
    <location>
        <begin position="1"/>
        <end position="22"/>
    </location>
</feature>
<reference evidence="3" key="2">
    <citation type="journal article" date="2023" name="IMA Fungus">
        <title>Comparative genomic study of the Penicillium genus elucidates a diverse pangenome and 15 lateral gene transfer events.</title>
        <authorList>
            <person name="Petersen C."/>
            <person name="Sorensen T."/>
            <person name="Nielsen M.R."/>
            <person name="Sondergaard T.E."/>
            <person name="Sorensen J.L."/>
            <person name="Fitzpatrick D.A."/>
            <person name="Frisvad J.C."/>
            <person name="Nielsen K.L."/>
        </authorList>
    </citation>
    <scope>NUCLEOTIDE SEQUENCE</scope>
    <source>
        <strain evidence="3">IBT 35675</strain>
    </source>
</reference>
<feature type="region of interest" description="Disordered" evidence="1">
    <location>
        <begin position="652"/>
        <end position="685"/>
    </location>
</feature>
<evidence type="ECO:0000259" key="2">
    <source>
        <dbReference type="PROSITE" id="PS50888"/>
    </source>
</evidence>
<evidence type="ECO:0000256" key="1">
    <source>
        <dbReference type="SAM" id="MobiDB-lite"/>
    </source>
</evidence>
<feature type="region of interest" description="Disordered" evidence="1">
    <location>
        <begin position="415"/>
        <end position="517"/>
    </location>
</feature>
<dbReference type="PROSITE" id="PS50888">
    <property type="entry name" value="BHLH"/>
    <property type="match status" value="1"/>
</dbReference>
<dbReference type="CDD" id="cd11392">
    <property type="entry name" value="bHLH_ScPHO4_like"/>
    <property type="match status" value="1"/>
</dbReference>
<dbReference type="Pfam" id="PF00010">
    <property type="entry name" value="HLH"/>
    <property type="match status" value="1"/>
</dbReference>
<feature type="region of interest" description="Disordered" evidence="1">
    <location>
        <begin position="594"/>
        <end position="617"/>
    </location>
</feature>
<dbReference type="InterPro" id="IPR036638">
    <property type="entry name" value="HLH_DNA-bd_sf"/>
</dbReference>
<protein>
    <recommendedName>
        <fullName evidence="2">BHLH domain-containing protein</fullName>
    </recommendedName>
</protein>
<evidence type="ECO:0000313" key="4">
    <source>
        <dbReference type="Proteomes" id="UP001148299"/>
    </source>
</evidence>
<evidence type="ECO:0000313" key="3">
    <source>
        <dbReference type="EMBL" id="KAJ5353689.1"/>
    </source>
</evidence>
<dbReference type="EMBL" id="JAPZBR010000005">
    <property type="protein sequence ID" value="KAJ5353689.1"/>
    <property type="molecule type" value="Genomic_DNA"/>
</dbReference>
<dbReference type="SMART" id="SM00353">
    <property type="entry name" value="HLH"/>
    <property type="match status" value="1"/>
</dbReference>
<feature type="region of interest" description="Disordered" evidence="1">
    <location>
        <begin position="244"/>
        <end position="292"/>
    </location>
</feature>
<proteinExistence type="predicted"/>
<feature type="region of interest" description="Disordered" evidence="1">
    <location>
        <begin position="323"/>
        <end position="371"/>
    </location>
</feature>
<dbReference type="InterPro" id="IPR011598">
    <property type="entry name" value="bHLH_dom"/>
</dbReference>
<dbReference type="SUPFAM" id="SSF47459">
    <property type="entry name" value="HLH, helix-loop-helix DNA-binding domain"/>
    <property type="match status" value="1"/>
</dbReference>
<gene>
    <name evidence="3" type="ORF">N7541_006253</name>
</gene>
<organism evidence="3 4">
    <name type="scientific">Penicillium brevicompactum</name>
    <dbReference type="NCBI Taxonomy" id="5074"/>
    <lineage>
        <taxon>Eukaryota</taxon>
        <taxon>Fungi</taxon>
        <taxon>Dikarya</taxon>
        <taxon>Ascomycota</taxon>
        <taxon>Pezizomycotina</taxon>
        <taxon>Eurotiomycetes</taxon>
        <taxon>Eurotiomycetidae</taxon>
        <taxon>Eurotiales</taxon>
        <taxon>Aspergillaceae</taxon>
        <taxon>Penicillium</taxon>
    </lineage>
</organism>
<feature type="compositionally biased region" description="Pro residues" evidence="1">
    <location>
        <begin position="345"/>
        <end position="356"/>
    </location>
</feature>
<dbReference type="Gene3D" id="4.10.280.10">
    <property type="entry name" value="Helix-loop-helix DNA-binding domain"/>
    <property type="match status" value="1"/>
</dbReference>
<name>A0A9W9R7M6_PENBR</name>
<feature type="domain" description="BHLH" evidence="2">
    <location>
        <begin position="558"/>
        <end position="635"/>
    </location>
</feature>
<reference evidence="3" key="1">
    <citation type="submission" date="2022-12" db="EMBL/GenBank/DDBJ databases">
        <authorList>
            <person name="Petersen C."/>
        </authorList>
    </citation>
    <scope>NUCLEOTIDE SEQUENCE</scope>
    <source>
        <strain evidence="3">IBT 35675</strain>
    </source>
</reference>
<feature type="compositionally biased region" description="Basic and acidic residues" evidence="1">
    <location>
        <begin position="674"/>
        <end position="685"/>
    </location>
</feature>
<accession>A0A9W9R7M6</accession>
<dbReference type="AlphaFoldDB" id="A0A9W9R7M6"/>
<dbReference type="Proteomes" id="UP001148299">
    <property type="component" value="Unassembled WGS sequence"/>
</dbReference>
<comment type="caution">
    <text evidence="3">The sequence shown here is derived from an EMBL/GenBank/DDBJ whole genome shotgun (WGS) entry which is preliminary data.</text>
</comment>
<feature type="compositionally biased region" description="Polar residues" evidence="1">
    <location>
        <begin position="323"/>
        <end position="336"/>
    </location>
</feature>
<dbReference type="GO" id="GO:0046983">
    <property type="term" value="F:protein dimerization activity"/>
    <property type="evidence" value="ECO:0007669"/>
    <property type="project" value="InterPro"/>
</dbReference>
<feature type="compositionally biased region" description="Basic and acidic residues" evidence="1">
    <location>
        <begin position="594"/>
        <end position="615"/>
    </location>
</feature>
<keyword evidence="4" id="KW-1185">Reference proteome</keyword>
<sequence length="685" mass="73870">MEQPAMSWPEQLPSSLPAPSEEEFSSYLDFNMPFTDIEHGPGNMQHSPLPTSAPDSMAQLRSTAMQYSGQMEGLAMDFGDSQSHNQLPYSTPQMTPGFCAQEPSPMAQPQSHHYMQNHGMIPPTPNSVEMHGNAARYNQGVDGTPDFYEGLSRANEEQVGRSPNPWATAWKLTDQALYTPLVSPAMTPLENQFRLPEYTIPGEYFTPLTSPALEAQNADHSGYQFQARQVSDVGFVPTTAESHSLAAIAPGSPNTLRKPNTRRRGSTASTRLSTARKVKQSPNILAQRKRSTLATNSEEFYNSLTQELNATSTKLPNQDIRSLQASSNEASGQDSVSPEPLSEPLMPPPALPPPRISPAITPQSSSPGGAATPALLMRIQRSQHAQDPSGQFRGQAQLAEPEFPDEIMEDISLPEAAAPQQQRPKPSRIETAIRTPSISTGGTPLLAPSPAAYDHHSNISLAPSPRSGAMASPSGPVPRRSESKAASNRKRGSLSSTHASPQLRPKISPSIQPLVKGNEGMSQDAMYLASKSNYQHILDGTLPSGVSYPEALAENLSSKRTNHKLAEQGRRNRINTALKEIEQLIPPQFIEARNAKEAAESGGKSNEKEKEKEKANQTISKATAVEMAIDYIKALKMTLDATTAKLAVAEAQLSGESKQPTEKPLASPAATQKTSDDGAETKSPA</sequence>